<keyword evidence="3" id="KW-1185">Reference proteome</keyword>
<name>A0ABW5MPM9_9SPHI</name>
<dbReference type="InterPro" id="IPR001296">
    <property type="entry name" value="Glyco_trans_1"/>
</dbReference>
<dbReference type="Pfam" id="PF00534">
    <property type="entry name" value="Glycos_transf_1"/>
    <property type="match status" value="1"/>
</dbReference>
<evidence type="ECO:0000313" key="3">
    <source>
        <dbReference type="Proteomes" id="UP001597461"/>
    </source>
</evidence>
<dbReference type="Gene3D" id="3.40.50.2000">
    <property type="entry name" value="Glycogen Phosphorylase B"/>
    <property type="match status" value="2"/>
</dbReference>
<accession>A0ABW5MPM9</accession>
<dbReference type="SUPFAM" id="SSF53756">
    <property type="entry name" value="UDP-Glycosyltransferase/glycogen phosphorylase"/>
    <property type="match status" value="1"/>
</dbReference>
<dbReference type="EMBL" id="JBHULL010000014">
    <property type="protein sequence ID" value="MFD2584183.1"/>
    <property type="molecule type" value="Genomic_DNA"/>
</dbReference>
<dbReference type="PANTHER" id="PTHR45947:SF3">
    <property type="entry name" value="SULFOQUINOVOSYL TRANSFERASE SQD2"/>
    <property type="match status" value="1"/>
</dbReference>
<organism evidence="2 3">
    <name type="scientific">Pedobacter vanadiisoli</name>
    <dbReference type="NCBI Taxonomy" id="1761975"/>
    <lineage>
        <taxon>Bacteria</taxon>
        <taxon>Pseudomonadati</taxon>
        <taxon>Bacteroidota</taxon>
        <taxon>Sphingobacteriia</taxon>
        <taxon>Sphingobacteriales</taxon>
        <taxon>Sphingobacteriaceae</taxon>
        <taxon>Pedobacter</taxon>
    </lineage>
</organism>
<protein>
    <submittedName>
        <fullName evidence="2">Glycosyltransferase</fullName>
        <ecNumber evidence="2">2.4.-.-</ecNumber>
    </submittedName>
</protein>
<gene>
    <name evidence="2" type="ORF">ACFSR6_16890</name>
</gene>
<evidence type="ECO:0000313" key="2">
    <source>
        <dbReference type="EMBL" id="MFD2584183.1"/>
    </source>
</evidence>
<proteinExistence type="predicted"/>
<dbReference type="EC" id="2.4.-.-" evidence="2"/>
<dbReference type="GO" id="GO:0016757">
    <property type="term" value="F:glycosyltransferase activity"/>
    <property type="evidence" value="ECO:0007669"/>
    <property type="project" value="UniProtKB-KW"/>
</dbReference>
<keyword evidence="2" id="KW-0328">Glycosyltransferase</keyword>
<dbReference type="RefSeq" id="WP_379080938.1">
    <property type="nucleotide sequence ID" value="NZ_JBHULL010000014.1"/>
</dbReference>
<sequence>MKIAIIQEWLMAMGGSEKVVKAIADIFPEADIYALVGDDAYLKEQGFVQQKIRTSIIQKMPFGKKKYKSYLPLFPFAVEQFDLSEYDIIISSSHAVAKGVLTTAEQLHITYCHSPIRYAWDLHHQYLKEEKLGFGIKGLLARYFLHRIRIWDIVSANRPDYFISNSNFIGRRIKKIYNKESTTIYPPIEVEDFTLEMVKDDYYVTSSRMVPYKKMDIIVDAFAKMPDKKLIVIGDGPDYNKIKEKGAPNIEFKGYLPFKELILHLQKAKAFVFAAIEDFGMLPVEAQACGTPMIALGKGGSLETVKDGITGVLYFEQTSESIINAVAKFETMTFNYLEIRKHAETFSFIEFKSQLLNFIKEKAELKWPNLKF</sequence>
<reference evidence="3" key="1">
    <citation type="journal article" date="2019" name="Int. J. Syst. Evol. Microbiol.">
        <title>The Global Catalogue of Microorganisms (GCM) 10K type strain sequencing project: providing services to taxonomists for standard genome sequencing and annotation.</title>
        <authorList>
            <consortium name="The Broad Institute Genomics Platform"/>
            <consortium name="The Broad Institute Genome Sequencing Center for Infectious Disease"/>
            <person name="Wu L."/>
            <person name="Ma J."/>
        </authorList>
    </citation>
    <scope>NUCLEOTIDE SEQUENCE [LARGE SCALE GENOMIC DNA]</scope>
    <source>
        <strain evidence="3">KCTC 42866</strain>
    </source>
</reference>
<comment type="caution">
    <text evidence="2">The sequence shown here is derived from an EMBL/GenBank/DDBJ whole genome shotgun (WGS) entry which is preliminary data.</text>
</comment>
<feature type="domain" description="Glycosyl transferase family 1" evidence="1">
    <location>
        <begin position="198"/>
        <end position="333"/>
    </location>
</feature>
<dbReference type="InterPro" id="IPR050194">
    <property type="entry name" value="Glycosyltransferase_grp1"/>
</dbReference>
<keyword evidence="2" id="KW-0808">Transferase</keyword>
<evidence type="ECO:0000259" key="1">
    <source>
        <dbReference type="Pfam" id="PF00534"/>
    </source>
</evidence>
<dbReference type="PANTHER" id="PTHR45947">
    <property type="entry name" value="SULFOQUINOVOSYL TRANSFERASE SQD2"/>
    <property type="match status" value="1"/>
</dbReference>
<dbReference type="Proteomes" id="UP001597461">
    <property type="component" value="Unassembled WGS sequence"/>
</dbReference>